<dbReference type="GO" id="GO:0003700">
    <property type="term" value="F:DNA-binding transcription factor activity"/>
    <property type="evidence" value="ECO:0007669"/>
    <property type="project" value="InterPro"/>
</dbReference>
<evidence type="ECO:0000256" key="4">
    <source>
        <dbReference type="ARBA" id="ARBA00023125"/>
    </source>
</evidence>
<dbReference type="AlphaFoldDB" id="A0A7W8HBN8"/>
<evidence type="ECO:0000313" key="8">
    <source>
        <dbReference type="EMBL" id="MBB5264770.1"/>
    </source>
</evidence>
<evidence type="ECO:0000256" key="5">
    <source>
        <dbReference type="ARBA" id="ARBA00023163"/>
    </source>
</evidence>
<keyword evidence="4 8" id="KW-0238">DNA-binding</keyword>
<dbReference type="InterPro" id="IPR009057">
    <property type="entry name" value="Homeodomain-like_sf"/>
</dbReference>
<dbReference type="Pfam" id="PF01229">
    <property type="entry name" value="Glyco_hydro_39"/>
    <property type="match status" value="1"/>
</dbReference>
<dbReference type="SUPFAM" id="SSF51011">
    <property type="entry name" value="Glycosyl hydrolase domain"/>
    <property type="match status" value="1"/>
</dbReference>
<dbReference type="GO" id="GO:0043565">
    <property type="term" value="F:sequence-specific DNA binding"/>
    <property type="evidence" value="ECO:0007669"/>
    <property type="project" value="InterPro"/>
</dbReference>
<feature type="domain" description="HTH araC/xylS-type" evidence="7">
    <location>
        <begin position="168"/>
        <end position="266"/>
    </location>
</feature>
<evidence type="ECO:0000313" key="9">
    <source>
        <dbReference type="Proteomes" id="UP000543642"/>
    </source>
</evidence>
<keyword evidence="3" id="KW-0805">Transcription regulation</keyword>
<dbReference type="SUPFAM" id="SSF46689">
    <property type="entry name" value="Homeodomain-like"/>
    <property type="match status" value="2"/>
</dbReference>
<protein>
    <submittedName>
        <fullName evidence="8">Beta-xylosidase/AraC-like DNA-binding protein</fullName>
    </submittedName>
</protein>
<dbReference type="PROSITE" id="PS01124">
    <property type="entry name" value="HTH_ARAC_FAMILY_2"/>
    <property type="match status" value="1"/>
</dbReference>
<dbReference type="SUPFAM" id="SSF51182">
    <property type="entry name" value="RmlC-like cupins"/>
    <property type="match status" value="1"/>
</dbReference>
<dbReference type="PANTHER" id="PTHR43280:SF2">
    <property type="entry name" value="HTH-TYPE TRANSCRIPTIONAL REGULATOR EXSA"/>
    <property type="match status" value="1"/>
</dbReference>
<dbReference type="GO" id="GO:0016798">
    <property type="term" value="F:hydrolase activity, acting on glycosyl bonds"/>
    <property type="evidence" value="ECO:0007669"/>
    <property type="project" value="UniProtKB-KW"/>
</dbReference>
<dbReference type="SUPFAM" id="SSF51445">
    <property type="entry name" value="(Trans)glycosidases"/>
    <property type="match status" value="1"/>
</dbReference>
<dbReference type="InterPro" id="IPR014710">
    <property type="entry name" value="RmlC-like_jellyroll"/>
</dbReference>
<keyword evidence="9" id="KW-1185">Reference proteome</keyword>
<name>A0A7W8HBN8_9FIRM</name>
<dbReference type="InterPro" id="IPR017853">
    <property type="entry name" value="GH"/>
</dbReference>
<dbReference type="Gene3D" id="2.60.40.1500">
    <property type="entry name" value="Glycosyl hydrolase domain, family 39"/>
    <property type="match status" value="1"/>
</dbReference>
<organism evidence="8 9">
    <name type="scientific">Catenibacillus scindens</name>
    <dbReference type="NCBI Taxonomy" id="673271"/>
    <lineage>
        <taxon>Bacteria</taxon>
        <taxon>Bacillati</taxon>
        <taxon>Bacillota</taxon>
        <taxon>Clostridia</taxon>
        <taxon>Lachnospirales</taxon>
        <taxon>Lachnospiraceae</taxon>
        <taxon>Catenibacillus</taxon>
    </lineage>
</organism>
<dbReference type="InterPro" id="IPR018060">
    <property type="entry name" value="HTH_AraC"/>
</dbReference>
<dbReference type="InterPro" id="IPR013096">
    <property type="entry name" value="Cupin_2"/>
</dbReference>
<evidence type="ECO:0000256" key="6">
    <source>
        <dbReference type="ARBA" id="ARBA00023295"/>
    </source>
</evidence>
<dbReference type="Gene3D" id="1.10.10.60">
    <property type="entry name" value="Homeodomain-like"/>
    <property type="match status" value="2"/>
</dbReference>
<accession>A0A7W8HBN8</accession>
<keyword evidence="2" id="KW-0378">Hydrolase</keyword>
<dbReference type="Pfam" id="PF12833">
    <property type="entry name" value="HTH_18"/>
    <property type="match status" value="1"/>
</dbReference>
<sequence length="804" mass="93985">MKDYYRKKKLLLEVLENKEEKEHFHQDIELLYVLSGELDIYIDDQKTPLYRDDVFIVNANKRHSLRGEGDVLYAKLTIMYDLLSDVLNNLYILFICDSTQSNDVGYDGLRRLLRRLLNRYLKNKGNTGDFAYIAICYQIMDFICENFLMRTGGFSVTGGSDKYQFRLQQIENYIRANYSSPISMKLLSEKLYLSNGYLSRFFKKNYGMSFADYLTNVRLHHAVDQLLYTDFPITRIVYDNGFPSVAAFEKAFKKEYGETPSAMRRRMPYSSRLEPDPLPENVEKKLENMFWQEISGKDENFSGIKKARMSVTQIRPLDQIWKKVINIGSAEDLLRSEVQEHVFLLRESLGFTFVRFWNPFSKGMFIDASHMGHSYNFSRLDSVLDFLQKYNILPFIELESKPKRVVKNPSSSVVYEIGGEQWEINDWKALMEAFMRHILVRYGGESVNQWKFELWFDAERLDDEAYICDYAKRLKITQDIIHQCCEAQLGGCGMHGYSKRDEEKSHAIRDFHEKLKISGVKPDFVTMYAYAYDSKVEDGRTIAVPSSDEHFMERTVMNMRQDTQEWMKDIPVGLSEWNLTFSDRNQINDTCFKGAYIIKNYIALSGKVDFMAYFGGTDRVSEFIDTNGFLFGGNGLLNKEGVNKPSAFAFHFLNRLYGQYVGKGENYLVSTDRMDNYGIVCHNCKKLSYHYYYTPEDQLDREHISKYFEDMEACTLELKLEDAREGTYKVKIFRVNEEYGSVFGQWQETEFENNLSKDDIRYFQKGCEPKLSMQMLETENGSINLSIHMEANEIAFVAVNYLGK</sequence>
<comment type="caution">
    <text evidence="8">The sequence shown here is derived from an EMBL/GenBank/DDBJ whole genome shotgun (WGS) entry which is preliminary data.</text>
</comment>
<keyword evidence="6" id="KW-0326">Glycosidase</keyword>
<dbReference type="InterPro" id="IPR011051">
    <property type="entry name" value="RmlC_Cupin_sf"/>
</dbReference>
<evidence type="ECO:0000256" key="1">
    <source>
        <dbReference type="ARBA" id="ARBA00008875"/>
    </source>
</evidence>
<comment type="similarity">
    <text evidence="1">Belongs to the glycosyl hydrolase 39 family.</text>
</comment>
<evidence type="ECO:0000256" key="2">
    <source>
        <dbReference type="ARBA" id="ARBA00022801"/>
    </source>
</evidence>
<dbReference type="Pfam" id="PF07883">
    <property type="entry name" value="Cupin_2"/>
    <property type="match status" value="1"/>
</dbReference>
<proteinExistence type="inferred from homology"/>
<dbReference type="CDD" id="cd02208">
    <property type="entry name" value="cupin_RmlC-like"/>
    <property type="match status" value="1"/>
</dbReference>
<gene>
    <name evidence="8" type="ORF">HNP82_001898</name>
</gene>
<dbReference type="EMBL" id="JACHFW010000006">
    <property type="protein sequence ID" value="MBB5264770.1"/>
    <property type="molecule type" value="Genomic_DNA"/>
</dbReference>
<dbReference type="PANTHER" id="PTHR43280">
    <property type="entry name" value="ARAC-FAMILY TRANSCRIPTIONAL REGULATOR"/>
    <property type="match status" value="1"/>
</dbReference>
<dbReference type="SMART" id="SM00342">
    <property type="entry name" value="HTH_ARAC"/>
    <property type="match status" value="1"/>
</dbReference>
<reference evidence="8 9" key="1">
    <citation type="submission" date="2020-08" db="EMBL/GenBank/DDBJ databases">
        <title>Genomic Encyclopedia of Type Strains, Phase IV (KMG-IV): sequencing the most valuable type-strain genomes for metagenomic binning, comparative biology and taxonomic classification.</title>
        <authorList>
            <person name="Goeker M."/>
        </authorList>
    </citation>
    <scope>NUCLEOTIDE SEQUENCE [LARGE SCALE GENOMIC DNA]</scope>
    <source>
        <strain evidence="8 9">DSM 106146</strain>
    </source>
</reference>
<dbReference type="Gene3D" id="3.20.20.80">
    <property type="entry name" value="Glycosidases"/>
    <property type="match status" value="1"/>
</dbReference>
<dbReference type="RefSeq" id="WP_183773690.1">
    <property type="nucleotide sequence ID" value="NZ_JACHFW010000006.1"/>
</dbReference>
<dbReference type="Proteomes" id="UP000543642">
    <property type="component" value="Unassembled WGS sequence"/>
</dbReference>
<evidence type="ECO:0000259" key="7">
    <source>
        <dbReference type="PROSITE" id="PS01124"/>
    </source>
</evidence>
<evidence type="ECO:0000256" key="3">
    <source>
        <dbReference type="ARBA" id="ARBA00023015"/>
    </source>
</evidence>
<dbReference type="InterPro" id="IPR049166">
    <property type="entry name" value="GH39_cat"/>
</dbReference>
<keyword evidence="5" id="KW-0804">Transcription</keyword>
<dbReference type="Gene3D" id="2.60.120.10">
    <property type="entry name" value="Jelly Rolls"/>
    <property type="match status" value="1"/>
</dbReference>